<evidence type="ECO:0000259" key="11">
    <source>
        <dbReference type="Pfam" id="PF07730"/>
    </source>
</evidence>
<evidence type="ECO:0000256" key="9">
    <source>
        <dbReference type="SAM" id="MobiDB-lite"/>
    </source>
</evidence>
<feature type="transmembrane region" description="Helical" evidence="10">
    <location>
        <begin position="498"/>
        <end position="517"/>
    </location>
</feature>
<feature type="transmembrane region" description="Helical" evidence="10">
    <location>
        <begin position="388"/>
        <end position="407"/>
    </location>
</feature>
<keyword evidence="8" id="KW-0902">Two-component regulatory system</keyword>
<keyword evidence="13" id="KW-1185">Reference proteome</keyword>
<keyword evidence="10" id="KW-1133">Transmembrane helix</keyword>
<evidence type="ECO:0000256" key="1">
    <source>
        <dbReference type="ARBA" id="ARBA00000085"/>
    </source>
</evidence>
<proteinExistence type="predicted"/>
<dbReference type="Proteomes" id="UP000578686">
    <property type="component" value="Unassembled WGS sequence"/>
</dbReference>
<evidence type="ECO:0000256" key="3">
    <source>
        <dbReference type="ARBA" id="ARBA00022553"/>
    </source>
</evidence>
<comment type="caution">
    <text evidence="12">The sequence shown here is derived from an EMBL/GenBank/DDBJ whole genome shotgun (WGS) entry which is preliminary data.</text>
</comment>
<feature type="transmembrane region" description="Helical" evidence="10">
    <location>
        <begin position="419"/>
        <end position="438"/>
    </location>
</feature>
<dbReference type="GO" id="GO:0000155">
    <property type="term" value="F:phosphorelay sensor kinase activity"/>
    <property type="evidence" value="ECO:0007669"/>
    <property type="project" value="InterPro"/>
</dbReference>
<dbReference type="EMBL" id="JAAVJD010000008">
    <property type="protein sequence ID" value="NJQ04516.1"/>
    <property type="molecule type" value="Genomic_DNA"/>
</dbReference>
<feature type="transmembrane region" description="Helical" evidence="10">
    <location>
        <begin position="445"/>
        <end position="466"/>
    </location>
</feature>
<name>A0A7X6HXG6_9ACTN</name>
<evidence type="ECO:0000256" key="5">
    <source>
        <dbReference type="ARBA" id="ARBA00022741"/>
    </source>
</evidence>
<keyword evidence="4" id="KW-0808">Transferase</keyword>
<evidence type="ECO:0000256" key="4">
    <source>
        <dbReference type="ARBA" id="ARBA00022679"/>
    </source>
</evidence>
<feature type="region of interest" description="Disordered" evidence="9">
    <location>
        <begin position="349"/>
        <end position="383"/>
    </location>
</feature>
<feature type="transmembrane region" description="Helical" evidence="10">
    <location>
        <begin position="61"/>
        <end position="94"/>
    </location>
</feature>
<gene>
    <name evidence="12" type="ORF">HCN56_02690</name>
</gene>
<accession>A0A7X6HXG6</accession>
<dbReference type="InterPro" id="IPR036890">
    <property type="entry name" value="HATPase_C_sf"/>
</dbReference>
<protein>
    <recommendedName>
        <fullName evidence="2">histidine kinase</fullName>
        <ecNumber evidence="2">2.7.13.3</ecNumber>
    </recommendedName>
</protein>
<keyword evidence="10" id="KW-0812">Transmembrane</keyword>
<dbReference type="Pfam" id="PF07730">
    <property type="entry name" value="HisKA_3"/>
    <property type="match status" value="1"/>
</dbReference>
<dbReference type="CDD" id="cd16917">
    <property type="entry name" value="HATPase_UhpB-NarQ-NarX-like"/>
    <property type="match status" value="1"/>
</dbReference>
<comment type="catalytic activity">
    <reaction evidence="1">
        <text>ATP + protein L-histidine = ADP + protein N-phospho-L-histidine.</text>
        <dbReference type="EC" id="2.7.13.3"/>
    </reaction>
</comment>
<evidence type="ECO:0000313" key="13">
    <source>
        <dbReference type="Proteomes" id="UP000578686"/>
    </source>
</evidence>
<evidence type="ECO:0000313" key="12">
    <source>
        <dbReference type="EMBL" id="NJQ04516.1"/>
    </source>
</evidence>
<dbReference type="SUPFAM" id="SSF55874">
    <property type="entry name" value="ATPase domain of HSP90 chaperone/DNA topoisomerase II/histidine kinase"/>
    <property type="match status" value="1"/>
</dbReference>
<dbReference type="GO" id="GO:0046983">
    <property type="term" value="F:protein dimerization activity"/>
    <property type="evidence" value="ECO:0007669"/>
    <property type="project" value="InterPro"/>
</dbReference>
<dbReference type="EC" id="2.7.13.3" evidence="2"/>
<dbReference type="GO" id="GO:0005524">
    <property type="term" value="F:ATP binding"/>
    <property type="evidence" value="ECO:0007669"/>
    <property type="project" value="UniProtKB-KW"/>
</dbReference>
<reference evidence="12 13" key="1">
    <citation type="submission" date="2020-03" db="EMBL/GenBank/DDBJ databases">
        <title>Draft genome of Streptomyces sp. ventii, isolated from the Axial Seamount in the Pacific Ocean, and resequencing of the two type strains Streptomyces lonarensis strain NCL 716 and Streptomyces bohaiensis strain 11A07.</title>
        <authorList>
            <person name="Loughran R.M."/>
            <person name="Pfannmuller K.M."/>
            <person name="Wasson B.J."/>
            <person name="Deadmond M.C."/>
            <person name="Paddock B.E."/>
            <person name="Koyack M.J."/>
            <person name="Gallegos D.A."/>
            <person name="Mitchell E.A."/>
            <person name="Ushijima B."/>
            <person name="Saw J.H."/>
            <person name="Mcphail K.L."/>
            <person name="Videau P."/>
        </authorList>
    </citation>
    <scope>NUCLEOTIDE SEQUENCE [LARGE SCALE GENOMIC DNA]</scope>
    <source>
        <strain evidence="12 13">NCL716</strain>
    </source>
</reference>
<dbReference type="Gene3D" id="3.30.565.10">
    <property type="entry name" value="Histidine kinase-like ATPase, C-terminal domain"/>
    <property type="match status" value="1"/>
</dbReference>
<keyword evidence="10" id="KW-0472">Membrane</keyword>
<feature type="transmembrane region" description="Helical" evidence="10">
    <location>
        <begin position="523"/>
        <end position="544"/>
    </location>
</feature>
<keyword evidence="5" id="KW-0547">Nucleotide-binding</keyword>
<dbReference type="PANTHER" id="PTHR24421">
    <property type="entry name" value="NITRATE/NITRITE SENSOR PROTEIN NARX-RELATED"/>
    <property type="match status" value="1"/>
</dbReference>
<dbReference type="InterPro" id="IPR011712">
    <property type="entry name" value="Sig_transdc_His_kin_sub3_dim/P"/>
</dbReference>
<evidence type="ECO:0000256" key="6">
    <source>
        <dbReference type="ARBA" id="ARBA00022777"/>
    </source>
</evidence>
<feature type="transmembrane region" description="Helical" evidence="10">
    <location>
        <begin position="132"/>
        <end position="149"/>
    </location>
</feature>
<dbReference type="InterPro" id="IPR050482">
    <property type="entry name" value="Sensor_HK_TwoCompSys"/>
</dbReference>
<evidence type="ECO:0000256" key="2">
    <source>
        <dbReference type="ARBA" id="ARBA00012438"/>
    </source>
</evidence>
<dbReference type="Gene3D" id="1.20.5.1930">
    <property type="match status" value="1"/>
</dbReference>
<keyword evidence="6 12" id="KW-0418">Kinase</keyword>
<keyword evidence="3" id="KW-0597">Phosphoprotein</keyword>
<dbReference type="PANTHER" id="PTHR24421:SF10">
    <property type="entry name" value="NITRATE_NITRITE SENSOR PROTEIN NARQ"/>
    <property type="match status" value="1"/>
</dbReference>
<sequence length="787" mass="80882">MKRTDDRFLPALLVAAQAAVWPVGALLSGRLPTGSHLLAATLATAVVAGALTTRRRHPVAALVLTVAPCALVAGALPVGAVVVSGTAGVALALYEVALRRDTFTTLLTVGTLALWQLLYQVTLHGVGDRDKLVLALVTVVYATSCGWGIRRRRAVASAEAAAHRLRRTEAERHRLAADERRRMERELHDVSAHHLTAVVVSAGAAEGLAERRPELREDALTLAIAAGGEVAAALAAVPEPSRGTADTAQPRERLLTLVDGIRRLGQPISCELTVVPEGSAAEAAFGIVREALTNAVRHAPGADTRVVCRADGDGHVVAVRNGPSPAAAGGAGGLGGGRGQAFLRSRAQEAGGSVRSGPTAEGGWEVEARLPGPGGTRPEPAVPRRRRAAQLVVAGGLGLHPLFPLLVIRANDVPDGEAVSPGLVFALVAGAQAMTLLWSRTAPRAALAVVLGLALLWPAAAGVGGYGGPPVVPALLATAAAAVGVTVHGAAARGRTAALFAATAAVVQTAVGVALVLRADAPAVPGAVTALLLPPAVVAAAWALGRRHGRHARAARAAQEARITDVTGAAVRDAWAERSRITAGLETTVLTRTADMVTEAQAGRLAETAERAREALAAMRALLDREGATPEFAERRPQPTLSALDLLVRQSRAAGRRVRVHAEDDAVRRLPPAVDLAAYRAVETLLSGAGDRPLELSIIRQQEALVLRATGPGAASGVRRAELEACVSALRGSHRIARGGVTELRLPLAAAPPGLSPRDDAAAGRPRRKAAGSHEQGAHGNGAEEGR</sequence>
<feature type="domain" description="Signal transduction histidine kinase subgroup 3 dimerisation and phosphoacceptor" evidence="11">
    <location>
        <begin position="179"/>
        <end position="222"/>
    </location>
</feature>
<dbReference type="AlphaFoldDB" id="A0A7X6HXG6"/>
<feature type="transmembrane region" description="Helical" evidence="10">
    <location>
        <begin position="472"/>
        <end position="491"/>
    </location>
</feature>
<keyword evidence="7" id="KW-0067">ATP-binding</keyword>
<dbReference type="RefSeq" id="WP_167967809.1">
    <property type="nucleotide sequence ID" value="NZ_JAAVJD010000008.1"/>
</dbReference>
<feature type="region of interest" description="Disordered" evidence="9">
    <location>
        <begin position="749"/>
        <end position="787"/>
    </location>
</feature>
<evidence type="ECO:0000256" key="10">
    <source>
        <dbReference type="SAM" id="Phobius"/>
    </source>
</evidence>
<evidence type="ECO:0000256" key="8">
    <source>
        <dbReference type="ARBA" id="ARBA00023012"/>
    </source>
</evidence>
<dbReference type="GO" id="GO:0016020">
    <property type="term" value="C:membrane"/>
    <property type="evidence" value="ECO:0007669"/>
    <property type="project" value="InterPro"/>
</dbReference>
<evidence type="ECO:0000256" key="7">
    <source>
        <dbReference type="ARBA" id="ARBA00022840"/>
    </source>
</evidence>
<organism evidence="12 13">
    <name type="scientific">Streptomyces lonarensis</name>
    <dbReference type="NCBI Taxonomy" id="700599"/>
    <lineage>
        <taxon>Bacteria</taxon>
        <taxon>Bacillati</taxon>
        <taxon>Actinomycetota</taxon>
        <taxon>Actinomycetes</taxon>
        <taxon>Kitasatosporales</taxon>
        <taxon>Streptomycetaceae</taxon>
        <taxon>Streptomyces</taxon>
    </lineage>
</organism>